<sequence>MWESLWTCGVSNPLTVIEQFTYILFVRRLDKNQLLQEKNLSKN</sequence>
<evidence type="ECO:0000313" key="3">
    <source>
        <dbReference type="EMBL" id="AWG23534.1"/>
    </source>
</evidence>
<gene>
    <name evidence="3" type="ORF">FFWV33_02105</name>
</gene>
<keyword evidence="2" id="KW-0680">Restriction system</keyword>
<dbReference type="InterPro" id="IPR038333">
    <property type="entry name" value="T1MK-like_N_sf"/>
</dbReference>
<dbReference type="Gene3D" id="1.20.1260.30">
    <property type="match status" value="1"/>
</dbReference>
<dbReference type="Proteomes" id="UP000244527">
    <property type="component" value="Chromosome"/>
</dbReference>
<evidence type="ECO:0000313" key="4">
    <source>
        <dbReference type="Proteomes" id="UP000244527"/>
    </source>
</evidence>
<dbReference type="GO" id="GO:0009307">
    <property type="term" value="P:DNA restriction-modification system"/>
    <property type="evidence" value="ECO:0007669"/>
    <property type="project" value="UniProtKB-KW"/>
</dbReference>
<name>A0A2S1LIE3_9FLAO</name>
<protein>
    <submittedName>
        <fullName evidence="3">Uncharacterized protein</fullName>
    </submittedName>
</protein>
<dbReference type="EMBL" id="CP020918">
    <property type="protein sequence ID" value="AWG23534.1"/>
    <property type="molecule type" value="Genomic_DNA"/>
</dbReference>
<proteinExistence type="inferred from homology"/>
<dbReference type="RefSeq" id="WP_108742429.1">
    <property type="nucleotide sequence ID" value="NZ_CP020918.1"/>
</dbReference>
<evidence type="ECO:0000256" key="2">
    <source>
        <dbReference type="ARBA" id="ARBA00022747"/>
    </source>
</evidence>
<comment type="similarity">
    <text evidence="1">Belongs to the N(4)/N(6)-methyltransferase family.</text>
</comment>
<evidence type="ECO:0000256" key="1">
    <source>
        <dbReference type="ARBA" id="ARBA00006594"/>
    </source>
</evidence>
<organism evidence="3 4">
    <name type="scientific">Flavobacterium faecale</name>
    <dbReference type="NCBI Taxonomy" id="1355330"/>
    <lineage>
        <taxon>Bacteria</taxon>
        <taxon>Pseudomonadati</taxon>
        <taxon>Bacteroidota</taxon>
        <taxon>Flavobacteriia</taxon>
        <taxon>Flavobacteriales</taxon>
        <taxon>Flavobacteriaceae</taxon>
        <taxon>Flavobacterium</taxon>
    </lineage>
</organism>
<dbReference type="AlphaFoldDB" id="A0A2S1LIE3"/>
<keyword evidence="4" id="KW-1185">Reference proteome</keyword>
<reference evidence="3 4" key="1">
    <citation type="submission" date="2017-04" db="EMBL/GenBank/DDBJ databases">
        <title>Compelte genome sequence of WV33.</title>
        <authorList>
            <person name="Lee P.C."/>
        </authorList>
    </citation>
    <scope>NUCLEOTIDE SEQUENCE [LARGE SCALE GENOMIC DNA]</scope>
    <source>
        <strain evidence="3 4">WV33</strain>
    </source>
</reference>
<accession>A0A2S1LIE3</accession>
<dbReference type="KEGG" id="ffa:FFWV33_02105"/>